<dbReference type="PANTHER" id="PTHR31126:SF8">
    <property type="entry name" value="TYROSINE-PROTEIN PHOSPHATASE OCA1-RELATED"/>
    <property type="match status" value="1"/>
</dbReference>
<keyword evidence="13" id="KW-1185">Reference proteome</keyword>
<dbReference type="PROSITE" id="PS50054">
    <property type="entry name" value="TYR_PHOSPHATASE_DUAL"/>
    <property type="match status" value="1"/>
</dbReference>
<dbReference type="Proteomes" id="UP000283090">
    <property type="component" value="Unassembled WGS sequence"/>
</dbReference>
<dbReference type="SUPFAM" id="SSF50249">
    <property type="entry name" value="Nucleic acid-binding proteins"/>
    <property type="match status" value="1"/>
</dbReference>
<dbReference type="STRING" id="97331.A0A436ZZI9"/>
<dbReference type="Gene3D" id="3.90.190.10">
    <property type="entry name" value="Protein tyrosine phosphatase superfamily"/>
    <property type="match status" value="1"/>
</dbReference>
<organism evidence="12 13">
    <name type="scientific">Arthrobotrys flagrans</name>
    <name type="common">Nematode-trapping fungus</name>
    <name type="synonym">Trichothecium flagrans</name>
    <dbReference type="NCBI Taxonomy" id="97331"/>
    <lineage>
        <taxon>Eukaryota</taxon>
        <taxon>Fungi</taxon>
        <taxon>Dikarya</taxon>
        <taxon>Ascomycota</taxon>
        <taxon>Pezizomycotina</taxon>
        <taxon>Orbiliomycetes</taxon>
        <taxon>Orbiliales</taxon>
        <taxon>Orbiliaceae</taxon>
        <taxon>Arthrobotrys</taxon>
    </lineage>
</organism>
<evidence type="ECO:0000313" key="13">
    <source>
        <dbReference type="Proteomes" id="UP000283090"/>
    </source>
</evidence>
<name>A0A436ZZI9_ARTFL</name>
<sequence>MASQHAITKVVPPLNFACVEEGLYRSAGPLPLNLPFVSDLNLDTVIWMASEDPSPDFLSWIRANGIKFLNFGIGEITAPWDPEIERNVIGALQALAEASNGRILVTCTMGRHRTGTVIGCLRRLQNWSITSTFAEYRRFTGGNRYRVIDELHNIEQFNRSSVELPELENRQISTSLYYELLRRWIWRGAGYDSQSGTQASPGKSAAKNTLRPVTIKQILDAQTPHDDNTFVIDDVEIGNVTFVAQIRSVSDQETNSTYKMEDGTGNIEVKLFRDNRNSMVDDDSEGGVSREDGLQINSYARVLGNIKQFNNKRNITTQSVKPVTDFNEIQCHFLEATAVHLHFTRGPPESQQARNTGGGMAYQHGGAASYGEDTAMGGTGATGAVSGGTMLPPGVSANARKIYGFLKNRQDSSEGLHVAMIAQATGVPMGETYKAVDELLSNGVCFTTMDDEHIACMDF</sequence>
<dbReference type="SUPFAM" id="SSF52799">
    <property type="entry name" value="(Phosphotyrosine protein) phosphatases II"/>
    <property type="match status" value="1"/>
</dbReference>
<evidence type="ECO:0000256" key="6">
    <source>
        <dbReference type="ARBA" id="ARBA00022801"/>
    </source>
</evidence>
<dbReference type="Pfam" id="PF03162">
    <property type="entry name" value="Y_phosphatase2"/>
    <property type="match status" value="1"/>
</dbReference>
<evidence type="ECO:0000256" key="2">
    <source>
        <dbReference type="ARBA" id="ARBA00007815"/>
    </source>
</evidence>
<evidence type="ECO:0000259" key="11">
    <source>
        <dbReference type="PROSITE" id="PS50054"/>
    </source>
</evidence>
<dbReference type="Gene3D" id="2.40.50.140">
    <property type="entry name" value="Nucleic acid-binding proteins"/>
    <property type="match status" value="1"/>
</dbReference>
<dbReference type="Pfam" id="PF08784">
    <property type="entry name" value="RPA_C"/>
    <property type="match status" value="1"/>
</dbReference>
<dbReference type="EC" id="3.1.3.48" evidence="4"/>
<comment type="function">
    <text evidence="8">Putative tyrosine-protein phosphatase required for protection against superoxide stress.</text>
</comment>
<dbReference type="PRINTS" id="PR01911">
    <property type="entry name" value="PFDSPHPHTASE"/>
</dbReference>
<dbReference type="InterPro" id="IPR036390">
    <property type="entry name" value="WH_DNA-bd_sf"/>
</dbReference>
<evidence type="ECO:0000256" key="7">
    <source>
        <dbReference type="ARBA" id="ARBA00022912"/>
    </source>
</evidence>
<keyword evidence="5" id="KW-0963">Cytoplasm</keyword>
<proteinExistence type="inferred from homology"/>
<dbReference type="OrthoDB" id="25571at2759"/>
<dbReference type="InterPro" id="IPR036388">
    <property type="entry name" value="WH-like_DNA-bd_sf"/>
</dbReference>
<dbReference type="GO" id="GO:0005737">
    <property type="term" value="C:cytoplasm"/>
    <property type="evidence" value="ECO:0007669"/>
    <property type="project" value="UniProtKB-SubCell"/>
</dbReference>
<keyword evidence="6" id="KW-0378">Hydrolase</keyword>
<evidence type="ECO:0000256" key="3">
    <source>
        <dbReference type="ARBA" id="ARBA00009580"/>
    </source>
</evidence>
<dbReference type="InterPro" id="IPR012340">
    <property type="entry name" value="NA-bd_OB-fold"/>
</dbReference>
<comment type="catalytic activity">
    <reaction evidence="10">
        <text>O-phospho-L-tyrosyl-[protein] + H2O = L-tyrosyl-[protein] + phosphate</text>
        <dbReference type="Rhea" id="RHEA:10684"/>
        <dbReference type="Rhea" id="RHEA-COMP:10136"/>
        <dbReference type="Rhea" id="RHEA-COMP:20101"/>
        <dbReference type="ChEBI" id="CHEBI:15377"/>
        <dbReference type="ChEBI" id="CHEBI:43474"/>
        <dbReference type="ChEBI" id="CHEBI:46858"/>
        <dbReference type="ChEBI" id="CHEBI:61978"/>
        <dbReference type="EC" id="3.1.3.48"/>
    </reaction>
</comment>
<dbReference type="Gene3D" id="1.10.10.10">
    <property type="entry name" value="Winged helix-like DNA-binding domain superfamily/Winged helix DNA-binding domain"/>
    <property type="match status" value="1"/>
</dbReference>
<dbReference type="RefSeq" id="XP_067489686.1">
    <property type="nucleotide sequence ID" value="XM_067635236.1"/>
</dbReference>
<reference evidence="12 13" key="1">
    <citation type="submission" date="2019-01" db="EMBL/GenBank/DDBJ databases">
        <title>Intercellular communication is required for trap formation in the nematode-trapping fungus Duddingtonia flagrans.</title>
        <authorList>
            <person name="Youssar L."/>
            <person name="Wernet V."/>
            <person name="Hensel N."/>
            <person name="Hildebrandt H.-G."/>
            <person name="Fischer R."/>
        </authorList>
    </citation>
    <scope>NUCLEOTIDE SEQUENCE [LARGE SCALE GENOMIC DNA]</scope>
    <source>
        <strain evidence="12 13">CBS H-5679</strain>
    </source>
</reference>
<comment type="subcellular location">
    <subcellularLocation>
        <location evidence="1">Cytoplasm</location>
    </subcellularLocation>
</comment>
<dbReference type="InterPro" id="IPR020428">
    <property type="entry name" value="PFA-DSPs"/>
</dbReference>
<dbReference type="GeneID" id="93588218"/>
<feature type="domain" description="Tyrosine-protein phosphatase" evidence="11">
    <location>
        <begin position="15"/>
        <end position="166"/>
    </location>
</feature>
<dbReference type="PANTHER" id="PTHR31126">
    <property type="entry name" value="TYROSINE-PROTEIN PHOSPHATASE"/>
    <property type="match status" value="1"/>
</dbReference>
<dbReference type="SUPFAM" id="SSF46785">
    <property type="entry name" value="Winged helix' DNA-binding domain"/>
    <property type="match status" value="1"/>
</dbReference>
<gene>
    <name evidence="12" type="ORF">DFL_005907</name>
</gene>
<evidence type="ECO:0000256" key="1">
    <source>
        <dbReference type="ARBA" id="ARBA00004496"/>
    </source>
</evidence>
<protein>
    <recommendedName>
        <fullName evidence="9">Putative tyrosine-protein phosphatase OCA1</fullName>
        <ecNumber evidence="4">3.1.3.48</ecNumber>
    </recommendedName>
</protein>
<dbReference type="AlphaFoldDB" id="A0A436ZZI9"/>
<evidence type="ECO:0000256" key="8">
    <source>
        <dbReference type="ARBA" id="ARBA00037204"/>
    </source>
</evidence>
<comment type="caution">
    <text evidence="12">The sequence shown here is derived from an EMBL/GenBank/DDBJ whole genome shotgun (WGS) entry which is preliminary data.</text>
</comment>
<dbReference type="GO" id="GO:0004725">
    <property type="term" value="F:protein tyrosine phosphatase activity"/>
    <property type="evidence" value="ECO:0007669"/>
    <property type="project" value="UniProtKB-EC"/>
</dbReference>
<comment type="similarity">
    <text evidence="3">Belongs to the protein-tyrosine phosphatase family.</text>
</comment>
<evidence type="ECO:0000256" key="9">
    <source>
        <dbReference type="ARBA" id="ARBA00039934"/>
    </source>
</evidence>
<dbReference type="VEuPathDB" id="FungiDB:DFL_005907"/>
<dbReference type="FunFam" id="3.90.190.10:FF:000035">
    <property type="entry name" value="Tyrosine phosphatase, putative"/>
    <property type="match status" value="1"/>
</dbReference>
<dbReference type="InterPro" id="IPR014892">
    <property type="entry name" value="RPA_C"/>
</dbReference>
<dbReference type="InterPro" id="IPR020422">
    <property type="entry name" value="TYR_PHOSPHATASE_DUAL_dom"/>
</dbReference>
<evidence type="ECO:0000256" key="10">
    <source>
        <dbReference type="ARBA" id="ARBA00051722"/>
    </source>
</evidence>
<dbReference type="EMBL" id="SAEB01000007">
    <property type="protein sequence ID" value="RVD84142.1"/>
    <property type="molecule type" value="Genomic_DNA"/>
</dbReference>
<accession>A0A436ZZI9</accession>
<evidence type="ECO:0000313" key="12">
    <source>
        <dbReference type="EMBL" id="RVD84142.1"/>
    </source>
</evidence>
<dbReference type="CDD" id="cd04478">
    <property type="entry name" value="RPA2_DBD_D"/>
    <property type="match status" value="1"/>
</dbReference>
<keyword evidence="7" id="KW-0904">Protein phosphatase</keyword>
<dbReference type="InterPro" id="IPR004861">
    <property type="entry name" value="Siw14-like"/>
</dbReference>
<comment type="similarity">
    <text evidence="2">Belongs to the replication factor A protein 2 family.</text>
</comment>
<dbReference type="InterPro" id="IPR029021">
    <property type="entry name" value="Prot-tyrosine_phosphatase-like"/>
</dbReference>
<evidence type="ECO:0000256" key="4">
    <source>
        <dbReference type="ARBA" id="ARBA00013064"/>
    </source>
</evidence>
<evidence type="ECO:0000256" key="5">
    <source>
        <dbReference type="ARBA" id="ARBA00022490"/>
    </source>
</evidence>